<dbReference type="InterPro" id="IPR045851">
    <property type="entry name" value="AMP-bd_C_sf"/>
</dbReference>
<proteinExistence type="inferred from homology"/>
<dbReference type="Pfam" id="PF00501">
    <property type="entry name" value="AMP-binding"/>
    <property type="match status" value="1"/>
</dbReference>
<evidence type="ECO:0008006" key="5">
    <source>
        <dbReference type="Google" id="ProtNLM"/>
    </source>
</evidence>
<dbReference type="AlphaFoldDB" id="A0A0H5QRJ4"/>
<dbReference type="InterPro" id="IPR020845">
    <property type="entry name" value="AMP-binding_CS"/>
</dbReference>
<name>A0A0H5QRJ4_9EUKA</name>
<evidence type="ECO:0000259" key="3">
    <source>
        <dbReference type="Pfam" id="PF13193"/>
    </source>
</evidence>
<dbReference type="InterPro" id="IPR042099">
    <property type="entry name" value="ANL_N_sf"/>
</dbReference>
<evidence type="ECO:0000256" key="1">
    <source>
        <dbReference type="ARBA" id="ARBA00006432"/>
    </source>
</evidence>
<feature type="non-terminal residue" evidence="4">
    <location>
        <position position="1"/>
    </location>
</feature>
<dbReference type="PANTHER" id="PTHR43201">
    <property type="entry name" value="ACYL-COA SYNTHETASE"/>
    <property type="match status" value="1"/>
</dbReference>
<dbReference type="CDD" id="cd05941">
    <property type="entry name" value="MCS"/>
    <property type="match status" value="1"/>
</dbReference>
<accession>A0A0H5QRJ4</accession>
<feature type="domain" description="AMP-dependent synthetase/ligase" evidence="2">
    <location>
        <begin position="26"/>
        <end position="359"/>
    </location>
</feature>
<dbReference type="EMBL" id="HACM01003704">
    <property type="protein sequence ID" value="CRZ04146.1"/>
    <property type="molecule type" value="Transcribed_RNA"/>
</dbReference>
<dbReference type="GO" id="GO:0031956">
    <property type="term" value="F:medium-chain fatty acid-CoA ligase activity"/>
    <property type="evidence" value="ECO:0007669"/>
    <property type="project" value="TreeGrafter"/>
</dbReference>
<dbReference type="PROSITE" id="PS00455">
    <property type="entry name" value="AMP_BINDING"/>
    <property type="match status" value="1"/>
</dbReference>
<dbReference type="SUPFAM" id="SSF56801">
    <property type="entry name" value="Acetyl-CoA synthetase-like"/>
    <property type="match status" value="1"/>
</dbReference>
<dbReference type="PANTHER" id="PTHR43201:SF8">
    <property type="entry name" value="ACYL-COA SYNTHETASE FAMILY MEMBER 3"/>
    <property type="match status" value="1"/>
</dbReference>
<organism evidence="4">
    <name type="scientific">Spongospora subterranea</name>
    <dbReference type="NCBI Taxonomy" id="70186"/>
    <lineage>
        <taxon>Eukaryota</taxon>
        <taxon>Sar</taxon>
        <taxon>Rhizaria</taxon>
        <taxon>Endomyxa</taxon>
        <taxon>Phytomyxea</taxon>
        <taxon>Plasmodiophorida</taxon>
        <taxon>Plasmodiophoridae</taxon>
        <taxon>Spongospora</taxon>
    </lineage>
</organism>
<sequence length="494" mass="54444">IRSRAIRCLSTEVWPWSNPHLPCRVNKTITGQDLDAHIGHLRRQFPHNLAGRHVVVCVAPGPWHVASRWAIWRSGGAIVPVHDKCPEHQLLQIIKQSRASCAIVDQAKSSLCQAIAGQIPVIYSDFNGNSAHPDEYPTVAITDDTIAQILFTSGTTGAPKAVCLSHGNIQAQVRSLTEAWQLSAHDHILHCLPLHHIHGTINALECPLWNGASVTFVPKFDANLVWDHFLTDKTINVFMGVPTMYSMLIDAYDRMNSAEQERCRSACRRFRLMISGSAALHVSILQRWASISGYILLERYGMTETGMILSNPYVGERRPGYVGRALPGVEVKLINQGNYGDEESGEICVRGPGVFSCYLDDPIATSAAFDSDGFFKTGDIGCRDGSDYRILGRASTDILKTAGYKVSCLDIENEILSCQGVKECSVVGLEHIVFGDVIAAVVVGDITVPFLKEWLRTRLPPYKLPRRIRVVDTIPKNAMGKTDKKAVKLLIGSK</sequence>
<dbReference type="Gene3D" id="3.30.300.30">
    <property type="match status" value="1"/>
</dbReference>
<dbReference type="InterPro" id="IPR000873">
    <property type="entry name" value="AMP-dep_synth/lig_dom"/>
</dbReference>
<dbReference type="InterPro" id="IPR025110">
    <property type="entry name" value="AMP-bd_C"/>
</dbReference>
<dbReference type="GO" id="GO:0006631">
    <property type="term" value="P:fatty acid metabolic process"/>
    <property type="evidence" value="ECO:0007669"/>
    <property type="project" value="TreeGrafter"/>
</dbReference>
<dbReference type="Pfam" id="PF13193">
    <property type="entry name" value="AMP-binding_C"/>
    <property type="match status" value="1"/>
</dbReference>
<evidence type="ECO:0000313" key="4">
    <source>
        <dbReference type="EMBL" id="CRZ04146.1"/>
    </source>
</evidence>
<feature type="domain" description="AMP-binding enzyme C-terminal" evidence="3">
    <location>
        <begin position="411"/>
        <end position="481"/>
    </location>
</feature>
<protein>
    <recommendedName>
        <fullName evidence="5">AMP-dependent synthetase/ligase domain-containing protein</fullName>
    </recommendedName>
</protein>
<reference evidence="4" key="1">
    <citation type="submission" date="2015-04" db="EMBL/GenBank/DDBJ databases">
        <title>The genome sequence of the plant pathogenic Rhizarian Plasmodiophora brassicae reveals insights in its biotrophic life cycle and the origin of chitin synthesis.</title>
        <authorList>
            <person name="Schwelm A."/>
            <person name="Fogelqvist J."/>
            <person name="Knaust A."/>
            <person name="Julke S."/>
            <person name="Lilja T."/>
            <person name="Dhandapani V."/>
            <person name="Bonilla-Rosso G."/>
            <person name="Karlsson M."/>
            <person name="Shevchenko A."/>
            <person name="Choi S.R."/>
            <person name="Kim H.G."/>
            <person name="Park J.Y."/>
            <person name="Lim Y.P."/>
            <person name="Ludwig-Muller J."/>
            <person name="Dixelius C."/>
        </authorList>
    </citation>
    <scope>NUCLEOTIDE SEQUENCE</scope>
    <source>
        <tissue evidence="4">Potato root galls</tissue>
    </source>
</reference>
<comment type="similarity">
    <text evidence="1">Belongs to the ATP-dependent AMP-binding enzyme family.</text>
</comment>
<evidence type="ECO:0000259" key="2">
    <source>
        <dbReference type="Pfam" id="PF00501"/>
    </source>
</evidence>
<dbReference type="Gene3D" id="3.40.50.12780">
    <property type="entry name" value="N-terminal domain of ligase-like"/>
    <property type="match status" value="1"/>
</dbReference>